<sequence>MAKNIDFFFGEYYSEEGASIPLRKMENLSDKVEPAFFTRQLNRFLAEHDGHLRVSDGTSHPPFWKFIDSIQPSSVGYIEIYARTDINNNVDATLACDIVLDNGIVSVVPHWCAYKDIRADEIVKTLLVPLYLKGLNVRTYLRWDDGKTETLSSGMDWGYEEALKAVFKLSKYPSAGVPMFDDDRRRFRYNIRELKLANEVGKENLSGEAAWESLRKRREASAEAG</sequence>
<name>A0ABW2A9F6_9GAMM</name>
<evidence type="ECO:0000313" key="2">
    <source>
        <dbReference type="Proteomes" id="UP001596422"/>
    </source>
</evidence>
<keyword evidence="2" id="KW-1185">Reference proteome</keyword>
<protein>
    <submittedName>
        <fullName evidence="1">Uncharacterized protein</fullName>
    </submittedName>
</protein>
<organism evidence="1 2">
    <name type="scientific">Marinobacterium aestuariivivens</name>
    <dbReference type="NCBI Taxonomy" id="1698799"/>
    <lineage>
        <taxon>Bacteria</taxon>
        <taxon>Pseudomonadati</taxon>
        <taxon>Pseudomonadota</taxon>
        <taxon>Gammaproteobacteria</taxon>
        <taxon>Oceanospirillales</taxon>
        <taxon>Oceanospirillaceae</taxon>
        <taxon>Marinobacterium</taxon>
    </lineage>
</organism>
<reference evidence="2" key="1">
    <citation type="journal article" date="2019" name="Int. J. Syst. Evol. Microbiol.">
        <title>The Global Catalogue of Microorganisms (GCM) 10K type strain sequencing project: providing services to taxonomists for standard genome sequencing and annotation.</title>
        <authorList>
            <consortium name="The Broad Institute Genomics Platform"/>
            <consortium name="The Broad Institute Genome Sequencing Center for Infectious Disease"/>
            <person name="Wu L."/>
            <person name="Ma J."/>
        </authorList>
    </citation>
    <scope>NUCLEOTIDE SEQUENCE [LARGE SCALE GENOMIC DNA]</scope>
    <source>
        <strain evidence="2">NBRC 111756</strain>
    </source>
</reference>
<comment type="caution">
    <text evidence="1">The sequence shown here is derived from an EMBL/GenBank/DDBJ whole genome shotgun (WGS) entry which is preliminary data.</text>
</comment>
<dbReference type="EMBL" id="JBHSWE010000002">
    <property type="protein sequence ID" value="MFC6674050.1"/>
    <property type="molecule type" value="Genomic_DNA"/>
</dbReference>
<evidence type="ECO:0000313" key="1">
    <source>
        <dbReference type="EMBL" id="MFC6674050.1"/>
    </source>
</evidence>
<proteinExistence type="predicted"/>
<dbReference type="RefSeq" id="WP_379913657.1">
    <property type="nucleotide sequence ID" value="NZ_JBHSWE010000002.1"/>
</dbReference>
<accession>A0ABW2A9F6</accession>
<dbReference type="Proteomes" id="UP001596422">
    <property type="component" value="Unassembled WGS sequence"/>
</dbReference>
<gene>
    <name evidence="1" type="ORF">ACFQDL_31105</name>
</gene>